<dbReference type="Pfam" id="PF15014">
    <property type="entry name" value="CLN5"/>
    <property type="match status" value="1"/>
</dbReference>
<dbReference type="GO" id="GO:0016798">
    <property type="term" value="F:hydrolase activity, acting on glycosyl bonds"/>
    <property type="evidence" value="ECO:0007669"/>
    <property type="project" value="TreeGrafter"/>
</dbReference>
<dbReference type="EC" id="3.1.2.22" evidence="2"/>
<feature type="region of interest" description="Disordered" evidence="16">
    <location>
        <begin position="61"/>
        <end position="88"/>
    </location>
</feature>
<comment type="catalytic activity">
    <reaction evidence="15">
        <text>2 1-octadecanoyl-sn-glycero-3-phospho-(1'-sn-glycerol) = 1-octadecanoyl-sn-glycero-3-phospho-(3'-octadecanoyl-1'-sn-glycerol) + sn-glycero-3-phospho-(1'-sn-glycerol)</text>
        <dbReference type="Rhea" id="RHEA:77603"/>
        <dbReference type="ChEBI" id="CHEBI:64717"/>
        <dbReference type="ChEBI" id="CHEBI:72827"/>
        <dbReference type="ChEBI" id="CHEBI:232638"/>
    </reaction>
    <physiologicalReaction direction="left-to-right" evidence="15">
        <dbReference type="Rhea" id="RHEA:77604"/>
    </physiologicalReaction>
</comment>
<dbReference type="GO" id="GO:0007040">
    <property type="term" value="P:lysosome organization"/>
    <property type="evidence" value="ECO:0007669"/>
    <property type="project" value="TreeGrafter"/>
</dbReference>
<dbReference type="GO" id="GO:0005765">
    <property type="term" value="C:lysosomal membrane"/>
    <property type="evidence" value="ECO:0007669"/>
    <property type="project" value="TreeGrafter"/>
</dbReference>
<gene>
    <name evidence="18" type="primary">CLN5</name>
</gene>
<evidence type="ECO:0000256" key="15">
    <source>
        <dbReference type="ARBA" id="ARBA00051789"/>
    </source>
</evidence>
<keyword evidence="17" id="KW-1185">Reference proteome</keyword>
<dbReference type="GeneID" id="112405522"/>
<evidence type="ECO:0000256" key="5">
    <source>
        <dbReference type="ARBA" id="ARBA00044532"/>
    </source>
</evidence>
<evidence type="ECO:0000256" key="4">
    <source>
        <dbReference type="ARBA" id="ARBA00044494"/>
    </source>
</evidence>
<comment type="function">
    <text evidence="9">Catalyzes the synthesis of bis(monoacylglycero)phosphate (BMP) via transacylation of 2 molecules of lysophosphatidylglycerol (LPG). BMP also known as lysobisphosphatidic acid plays a key role in the formation of intraluminal vesicles and in maintaining intracellular cholesterol homeostasis. Can use only LPG as the exclusive lysophospholipid acyl donor for base exchange and displays BMP synthase activity towards various LPGs (LPG 14:0, LPG 16:0, LPG 18:0, LPG 18:1) with a higher preference for longer chain lengths. Plays a role in influencing the retrograde trafficking of lysosomal sorting receptors SORT1 and IGF2R from the endosomes to the trans-Golgi network by controlling the recruitment of retromer complex to the endosomal membrane. Regulates the localization and activation of RAB7A which is required to recruit the retromer complex to the endosomal membrane.</text>
</comment>
<organism evidence="17 18">
    <name type="scientific">Neophocaena asiaeorientalis asiaeorientalis</name>
    <name type="common">Yangtze finless porpoise</name>
    <name type="synonym">Neophocaena phocaenoides subsp. asiaeorientalis</name>
    <dbReference type="NCBI Taxonomy" id="1706337"/>
    <lineage>
        <taxon>Eukaryota</taxon>
        <taxon>Metazoa</taxon>
        <taxon>Chordata</taxon>
        <taxon>Craniata</taxon>
        <taxon>Vertebrata</taxon>
        <taxon>Euteleostomi</taxon>
        <taxon>Mammalia</taxon>
        <taxon>Eutheria</taxon>
        <taxon>Laurasiatheria</taxon>
        <taxon>Artiodactyla</taxon>
        <taxon>Whippomorpha</taxon>
        <taxon>Cetacea</taxon>
        <taxon>Odontoceti</taxon>
        <taxon>Phocoenidae</taxon>
        <taxon>Neophocaena</taxon>
    </lineage>
</organism>
<feature type="compositionally biased region" description="Low complexity" evidence="16">
    <location>
        <begin position="63"/>
        <end position="75"/>
    </location>
</feature>
<sequence>MLKCGPTQNPTDALQIKQYPSAVTARMSFLSSWSQRKRRPTACLGCSGELDQSAFRVGQVQKPPALGTGAPGAPDAPDRRRSRRRGRGSAHALLIVRGRRSATLRARRSNVISSRDCRIQVADTLNGLGRPLISHLLPCHALSFSYLECITFARQVSSLPSLPGFAWDFPFLALEVRRPGNPLGPLVGDLVCPLSSAWRRFSFRPEPDPYCQAKYTFCPTGSPVPVMKDDDVIEVFRLQAPVWEFKYGDLLGHLKIMHDAIGFRSTLTEKNYTMEWYELFQLGNCTFPHLRPEMNAPFWCNQGAACFFEGIDDIHWKENGTLVLVATISGDIFNKMAKWVKQDNETGIYYETWTVQASPEKGAETWFESYDCSKFVLRTYKKLAELGADFKKIETNYTRIFLYSGEPTYLGNETSVFGPTGDKTLALAIKRFYCPFKPHLSTKEFLLSLLQIFDAVIIHRQFYLFYNFEYWFLPMKFPFIKITYEEIPLPNRNRTLSGL</sequence>
<name>A0A341C5U1_NEOAA</name>
<dbReference type="CTD" id="1203"/>
<dbReference type="GO" id="GO:0008474">
    <property type="term" value="F:palmitoyl-(protein) hydrolase activity"/>
    <property type="evidence" value="ECO:0007669"/>
    <property type="project" value="UniProtKB-EC"/>
</dbReference>
<comment type="catalytic activity">
    <reaction evidence="13">
        <text>2 1-hexadecanoyl-sn-glycero-3-phospho-(1'-sn-glycerol) = 1-hexadecanoyl-sn-glycero-3-phospho-(3'-hexadecanoyl-1'-sn-glycerol) + sn-glycero-3-phospho-(1'-sn-glycerol)</text>
        <dbReference type="Rhea" id="RHEA:77607"/>
        <dbReference type="ChEBI" id="CHEBI:64717"/>
        <dbReference type="ChEBI" id="CHEBI:75158"/>
        <dbReference type="ChEBI" id="CHEBI:232639"/>
    </reaction>
    <physiologicalReaction direction="left-to-right" evidence="13">
        <dbReference type="Rhea" id="RHEA:77608"/>
    </physiologicalReaction>
</comment>
<dbReference type="InterPro" id="IPR026138">
    <property type="entry name" value="CLN5"/>
</dbReference>
<evidence type="ECO:0000256" key="12">
    <source>
        <dbReference type="ARBA" id="ARBA00051022"/>
    </source>
</evidence>
<dbReference type="FunCoup" id="A0A341C5U1">
    <property type="interactions" value="1405"/>
</dbReference>
<evidence type="ECO:0000313" key="18">
    <source>
        <dbReference type="RefSeq" id="XP_024609718.1"/>
    </source>
</evidence>
<keyword evidence="3" id="KW-0325">Glycoprotein</keyword>
<evidence type="ECO:0000256" key="2">
    <source>
        <dbReference type="ARBA" id="ARBA00012423"/>
    </source>
</evidence>
<evidence type="ECO:0000313" key="17">
    <source>
        <dbReference type="Proteomes" id="UP000252040"/>
    </source>
</evidence>
<comment type="function">
    <text evidence="4">Exhibits palmitoyl protein thioesterase (S-depalmitoylation) activity in vitro and most likely plays a role in protein S-depalmitoylation.</text>
</comment>
<evidence type="ECO:0000256" key="16">
    <source>
        <dbReference type="SAM" id="MobiDB-lite"/>
    </source>
</evidence>
<evidence type="ECO:0000256" key="3">
    <source>
        <dbReference type="ARBA" id="ARBA00023180"/>
    </source>
</evidence>
<evidence type="ECO:0000256" key="7">
    <source>
        <dbReference type="ARBA" id="ARBA00044556"/>
    </source>
</evidence>
<protein>
    <recommendedName>
        <fullName evidence="5">Bis(monoacylglycero)phosphate synthase CLN5</fullName>
        <ecNumber evidence="2">3.1.2.22</ecNumber>
    </recommendedName>
    <alternativeName>
        <fullName evidence="6">Ceroid-lipofuscinosis neuronal protein 5</fullName>
    </alternativeName>
    <alternativeName>
        <fullName evidence="8">Palmitoyl protein thioesterase CLN5</fullName>
    </alternativeName>
    <alternativeName>
        <fullName evidence="7">S-depalmitoylase CLN5</fullName>
    </alternativeName>
</protein>
<comment type="catalytic activity">
    <reaction evidence="11">
        <text>2 1-tetradecanoyl-sn-glycero-3-phospho-(1'-sn-glycerol) = 1-tetradecanoyl-sn-glycero-3-phospho-(3'-tetradecanoyl-1'-sn-glycerol) + sn-glycero-3-phospho-(1'-sn-glycerol)</text>
        <dbReference type="Rhea" id="RHEA:77611"/>
        <dbReference type="ChEBI" id="CHEBI:64717"/>
        <dbReference type="ChEBI" id="CHEBI:72826"/>
        <dbReference type="ChEBI" id="CHEBI:232640"/>
    </reaction>
    <physiologicalReaction direction="left-to-right" evidence="11">
        <dbReference type="Rhea" id="RHEA:77612"/>
    </physiologicalReaction>
</comment>
<comment type="similarity">
    <text evidence="1">Belongs to the CLN5 family.</text>
</comment>
<proteinExistence type="inferred from homology"/>
<dbReference type="KEGG" id="nasi:112405522"/>
<dbReference type="InParanoid" id="A0A341C5U1"/>
<evidence type="ECO:0000256" key="1">
    <source>
        <dbReference type="ARBA" id="ARBA00007028"/>
    </source>
</evidence>
<dbReference type="PANTHER" id="PTHR15380:SF2">
    <property type="entry name" value="CEROID-LIPOFUSCINOSIS NEURONAL PROTEIN 5"/>
    <property type="match status" value="1"/>
</dbReference>
<evidence type="ECO:0000256" key="8">
    <source>
        <dbReference type="ARBA" id="ARBA00044557"/>
    </source>
</evidence>
<accession>A0A341C5U1</accession>
<evidence type="ECO:0000256" key="9">
    <source>
        <dbReference type="ARBA" id="ARBA00045492"/>
    </source>
</evidence>
<evidence type="ECO:0000256" key="13">
    <source>
        <dbReference type="ARBA" id="ARBA00051183"/>
    </source>
</evidence>
<comment type="catalytic activity">
    <reaction evidence="10">
        <text>S-hexadecanoyl-L-cysteinyl-[protein] + H2O = L-cysteinyl-[protein] + hexadecanoate + H(+)</text>
        <dbReference type="Rhea" id="RHEA:19233"/>
        <dbReference type="Rhea" id="RHEA-COMP:10131"/>
        <dbReference type="Rhea" id="RHEA-COMP:11032"/>
        <dbReference type="ChEBI" id="CHEBI:7896"/>
        <dbReference type="ChEBI" id="CHEBI:15377"/>
        <dbReference type="ChEBI" id="CHEBI:15378"/>
        <dbReference type="ChEBI" id="CHEBI:29950"/>
        <dbReference type="ChEBI" id="CHEBI:74151"/>
        <dbReference type="EC" id="3.1.2.22"/>
    </reaction>
    <physiologicalReaction direction="left-to-right" evidence="10">
        <dbReference type="Rhea" id="RHEA:19234"/>
    </physiologicalReaction>
</comment>
<dbReference type="RefSeq" id="XP_024609718.1">
    <property type="nucleotide sequence ID" value="XM_024753950.1"/>
</dbReference>
<evidence type="ECO:0000256" key="10">
    <source>
        <dbReference type="ARBA" id="ARBA00047409"/>
    </source>
</evidence>
<evidence type="ECO:0000256" key="11">
    <source>
        <dbReference type="ARBA" id="ARBA00050455"/>
    </source>
</evidence>
<comment type="catalytic activity">
    <reaction evidence="12">
        <text>2 1-(9Z-octadecenoyl)-sn-glycero-3-phospho-(1'-sn-glycerol) = 1-(9Z-octadecenoyl)-sn-glycero-3-phospho-(3'-(9Z-octadecenoyl)-1'-sn-glycerol) + sn-glycero-3-phospho-(1'-sn-glycerol)</text>
        <dbReference type="Rhea" id="RHEA:77599"/>
        <dbReference type="ChEBI" id="CHEBI:64717"/>
        <dbReference type="ChEBI" id="CHEBI:72828"/>
        <dbReference type="ChEBI" id="CHEBI:232637"/>
    </reaction>
    <physiologicalReaction direction="left-to-right" evidence="12">
        <dbReference type="Rhea" id="RHEA:77600"/>
    </physiologicalReaction>
</comment>
<dbReference type="AlphaFoldDB" id="A0A341C5U1"/>
<evidence type="ECO:0000256" key="6">
    <source>
        <dbReference type="ARBA" id="ARBA00044547"/>
    </source>
</evidence>
<evidence type="ECO:0000256" key="14">
    <source>
        <dbReference type="ARBA" id="ARBA00051553"/>
    </source>
</evidence>
<dbReference type="Proteomes" id="UP000252040">
    <property type="component" value="Unplaced"/>
</dbReference>
<dbReference type="STRING" id="1706337.A0A341C5U1"/>
<comment type="catalytic activity">
    <reaction evidence="14">
        <text>2 1-acyl-sn-glycero-3-phospho-(1'-sn-glycerol) = 1-acyl-sn-glycero-3-phospho-(3'-acyl-sn-1'-glycerol) + sn-glycero-3-phospho-(1'-sn-glycerol)</text>
        <dbReference type="Rhea" id="RHEA:77619"/>
        <dbReference type="ChEBI" id="CHEBI:64717"/>
        <dbReference type="ChEBI" id="CHEBI:64840"/>
        <dbReference type="ChEBI" id="CHEBI:232628"/>
    </reaction>
    <physiologicalReaction direction="left-to-right" evidence="14">
        <dbReference type="Rhea" id="RHEA:77620"/>
    </physiologicalReaction>
</comment>
<reference evidence="18" key="1">
    <citation type="submission" date="2025-08" db="UniProtKB">
        <authorList>
            <consortium name="RefSeq"/>
        </authorList>
    </citation>
    <scope>IDENTIFICATION</scope>
    <source>
        <tissue evidence="18">Meat</tissue>
    </source>
</reference>
<dbReference type="PANTHER" id="PTHR15380">
    <property type="entry name" value="CEROID-LIPOFUSCINOSIS, NEURONAL 5"/>
    <property type="match status" value="1"/>
</dbReference>